<organism evidence="1 2">
    <name type="scientific">Coccidioides immitis RMSCC 3703</name>
    <dbReference type="NCBI Taxonomy" id="454286"/>
    <lineage>
        <taxon>Eukaryota</taxon>
        <taxon>Fungi</taxon>
        <taxon>Dikarya</taxon>
        <taxon>Ascomycota</taxon>
        <taxon>Pezizomycotina</taxon>
        <taxon>Eurotiomycetes</taxon>
        <taxon>Eurotiomycetidae</taxon>
        <taxon>Onygenales</taxon>
        <taxon>Onygenaceae</taxon>
        <taxon>Coccidioides</taxon>
    </lineage>
</organism>
<dbReference type="PANTHER" id="PTHR35205">
    <property type="entry name" value="NB-ARC AND TPR DOMAIN PROTEIN"/>
    <property type="match status" value="1"/>
</dbReference>
<accession>A0A0J8R110</accession>
<sequence>MLNGDEYSRYAVSGVLSLSKYKTGIALLNATSPASLEADFGRLHDLLKLGESNNKVGSVRRWLAKPENSQWLLVFDNADNLDSVPIQKYFPAVNWGHIIITTRDQAAIGGIAEEGHVLRPLTTEDAILLLLDKSGIRHPTQGDTEDARVVVELLGSLPLALVQAGAFVRSRHRSLKEYCELYMTRRNDLLRFTSRLGDTEMAVLTAWEINFKQVECEAPDAVYLLLLFSFLEPSSIPEMLLHRGSSPQKRWATNGEVEEIRAEDEGVDESLTRVIQGDLEFDLAVEKLLSFSLISCNKESDGLRNFSIHPRVLSEYDSMALEDGEPTFFRHELAACLLAASRFSNAKWKVEAITRTKKLLEGDDDPFLNAWLAYRESSVMRMSGMSEESDRALHSFLRDIAMPLAEDSKLTQRFNAQRGDLIISFSENLIYQGKLAEAKAELIEWKSLGTEISTLEKITLRACNITLGKILRLQGEFKEALEQLDSVLQNSFFDDFFEGTGWYRVLLSEVADLRCELGQHVEAEKLLVQELAPMREKGTQYIATGRRLQMSLAETYLQRNMYAEAETLLYDLKRVYLSSEEPDFNVKFNKFRVWASLARVSHRQSHWEDALTRWKHALSALESLKMDKGFNAGLVQASIAHTLMETGHEMDGAHMLQKAKANMASESRVFWIPLFNSRWHDFIIDGLKGFKVDYKDTDT</sequence>
<evidence type="ECO:0000313" key="1">
    <source>
        <dbReference type="EMBL" id="KMU78015.1"/>
    </source>
</evidence>
<gene>
    <name evidence="1" type="ORF">CISG_06924</name>
</gene>
<proteinExistence type="predicted"/>
<dbReference type="STRING" id="454286.A0A0J8R110"/>
<dbReference type="SUPFAM" id="SSF48452">
    <property type="entry name" value="TPR-like"/>
    <property type="match status" value="1"/>
</dbReference>
<dbReference type="AlphaFoldDB" id="A0A0J8R110"/>
<reference evidence="2" key="1">
    <citation type="journal article" date="2010" name="Genome Res.">
        <title>Population genomic sequencing of Coccidioides fungi reveals recent hybridization and transposon control.</title>
        <authorList>
            <person name="Neafsey D.E."/>
            <person name="Barker B.M."/>
            <person name="Sharpton T.J."/>
            <person name="Stajich J.E."/>
            <person name="Park D.J."/>
            <person name="Whiston E."/>
            <person name="Hung C.-Y."/>
            <person name="McMahan C."/>
            <person name="White J."/>
            <person name="Sykes S."/>
            <person name="Heiman D."/>
            <person name="Young S."/>
            <person name="Zeng Q."/>
            <person name="Abouelleil A."/>
            <person name="Aftuck L."/>
            <person name="Bessette D."/>
            <person name="Brown A."/>
            <person name="FitzGerald M."/>
            <person name="Lui A."/>
            <person name="Macdonald J.P."/>
            <person name="Priest M."/>
            <person name="Orbach M.J."/>
            <person name="Galgiani J.N."/>
            <person name="Kirkland T.N."/>
            <person name="Cole G.T."/>
            <person name="Birren B.W."/>
            <person name="Henn M.R."/>
            <person name="Taylor J.W."/>
            <person name="Rounsley S.D."/>
        </authorList>
    </citation>
    <scope>NUCLEOTIDE SEQUENCE [LARGE SCALE GENOMIC DNA]</scope>
    <source>
        <strain evidence="2">RMSCC 3703</strain>
    </source>
</reference>
<dbReference type="Gene3D" id="1.25.40.10">
    <property type="entry name" value="Tetratricopeptide repeat domain"/>
    <property type="match status" value="1"/>
</dbReference>
<dbReference type="InterPro" id="IPR027417">
    <property type="entry name" value="P-loop_NTPase"/>
</dbReference>
<dbReference type="InterPro" id="IPR011990">
    <property type="entry name" value="TPR-like_helical_dom_sf"/>
</dbReference>
<dbReference type="EMBL" id="DS268158">
    <property type="protein sequence ID" value="KMU78015.1"/>
    <property type="molecule type" value="Genomic_DNA"/>
</dbReference>
<dbReference type="Gene3D" id="3.40.50.300">
    <property type="entry name" value="P-loop containing nucleotide triphosphate hydrolases"/>
    <property type="match status" value="1"/>
</dbReference>
<name>A0A0J8R110_COCIT</name>
<dbReference type="PANTHER" id="PTHR35205:SF1">
    <property type="entry name" value="ZU5 DOMAIN-CONTAINING PROTEIN"/>
    <property type="match status" value="1"/>
</dbReference>
<protein>
    <submittedName>
        <fullName evidence="1">TPR repeat-containing protein</fullName>
    </submittedName>
</protein>
<dbReference type="SUPFAM" id="SSF52540">
    <property type="entry name" value="P-loop containing nucleoside triphosphate hydrolases"/>
    <property type="match status" value="1"/>
</dbReference>
<evidence type="ECO:0000313" key="2">
    <source>
        <dbReference type="Proteomes" id="UP000054559"/>
    </source>
</evidence>
<dbReference type="Proteomes" id="UP000054559">
    <property type="component" value="Unassembled WGS sequence"/>
</dbReference>
<dbReference type="OrthoDB" id="4172653at2759"/>